<gene>
    <name evidence="2" type="ORF">SCP_0601400</name>
</gene>
<dbReference type="OrthoDB" id="3164835at2759"/>
<dbReference type="STRING" id="139825.A0A401GPN6"/>
<name>A0A401GPN6_9APHY</name>
<dbReference type="SMART" id="SM00225">
    <property type="entry name" value="BTB"/>
    <property type="match status" value="1"/>
</dbReference>
<dbReference type="Pfam" id="PF00651">
    <property type="entry name" value="BTB"/>
    <property type="match status" value="1"/>
</dbReference>
<dbReference type="GeneID" id="38781079"/>
<evidence type="ECO:0000259" key="1">
    <source>
        <dbReference type="PROSITE" id="PS50097"/>
    </source>
</evidence>
<dbReference type="InParanoid" id="A0A401GPN6"/>
<sequence>MSSEAPFPFNQPSADVVLRTSDDVDFHLHKLILSQASPYYSHMFTLRQPPGNDDEPVRVPETSQILDKALRIIYPVPDPPLAALGDVAALLEVATKYDFDAITAYCAKALLDPELIRKDPFGVYAVAYDFKLEEEIRIVAKETLRYPYDPSAQPSKALITIPATAYIWLMQYRERCKEAAVAVISQMKEPDYEFDDLDYRCPVCDGTRAHVWRSLIFYVDAEGYISHATEVLNDTPSATAFLEDTELGSTVFVRNKPQCQACLPGIRDSMRNLQVVLAKDIDCAISEQELQIAFEPAH</sequence>
<dbReference type="SUPFAM" id="SSF54695">
    <property type="entry name" value="POZ domain"/>
    <property type="match status" value="1"/>
</dbReference>
<dbReference type="Gene3D" id="3.30.710.10">
    <property type="entry name" value="Potassium Channel Kv1.1, Chain A"/>
    <property type="match status" value="1"/>
</dbReference>
<accession>A0A401GPN6</accession>
<comment type="caution">
    <text evidence="2">The sequence shown here is derived from an EMBL/GenBank/DDBJ whole genome shotgun (WGS) entry which is preliminary data.</text>
</comment>
<feature type="domain" description="BTB" evidence="1">
    <location>
        <begin position="14"/>
        <end position="74"/>
    </location>
</feature>
<evidence type="ECO:0000313" key="3">
    <source>
        <dbReference type="Proteomes" id="UP000287166"/>
    </source>
</evidence>
<dbReference type="AlphaFoldDB" id="A0A401GPN6"/>
<keyword evidence="3" id="KW-1185">Reference proteome</keyword>
<dbReference type="InterPro" id="IPR011333">
    <property type="entry name" value="SKP1/BTB/POZ_sf"/>
</dbReference>
<dbReference type="Proteomes" id="UP000287166">
    <property type="component" value="Unassembled WGS sequence"/>
</dbReference>
<dbReference type="CDD" id="cd18186">
    <property type="entry name" value="BTB_POZ_ZBTB_KLHL-like"/>
    <property type="match status" value="1"/>
</dbReference>
<evidence type="ECO:0000313" key="2">
    <source>
        <dbReference type="EMBL" id="GBE84162.1"/>
    </source>
</evidence>
<protein>
    <recommendedName>
        <fullName evidence="1">BTB domain-containing protein</fullName>
    </recommendedName>
</protein>
<dbReference type="InterPro" id="IPR000210">
    <property type="entry name" value="BTB/POZ_dom"/>
</dbReference>
<dbReference type="EMBL" id="BFAD01000006">
    <property type="protein sequence ID" value="GBE84162.1"/>
    <property type="molecule type" value="Genomic_DNA"/>
</dbReference>
<proteinExistence type="predicted"/>
<reference evidence="2 3" key="1">
    <citation type="journal article" date="2018" name="Sci. Rep.">
        <title>Genome sequence of the cauliflower mushroom Sparassis crispa (Hanabiratake) and its association with beneficial usage.</title>
        <authorList>
            <person name="Kiyama R."/>
            <person name="Furutani Y."/>
            <person name="Kawaguchi K."/>
            <person name="Nakanishi T."/>
        </authorList>
    </citation>
    <scope>NUCLEOTIDE SEQUENCE [LARGE SCALE GENOMIC DNA]</scope>
</reference>
<dbReference type="PROSITE" id="PS50097">
    <property type="entry name" value="BTB"/>
    <property type="match status" value="1"/>
</dbReference>
<dbReference type="RefSeq" id="XP_027615075.1">
    <property type="nucleotide sequence ID" value="XM_027759274.1"/>
</dbReference>
<organism evidence="2 3">
    <name type="scientific">Sparassis crispa</name>
    <dbReference type="NCBI Taxonomy" id="139825"/>
    <lineage>
        <taxon>Eukaryota</taxon>
        <taxon>Fungi</taxon>
        <taxon>Dikarya</taxon>
        <taxon>Basidiomycota</taxon>
        <taxon>Agaricomycotina</taxon>
        <taxon>Agaricomycetes</taxon>
        <taxon>Polyporales</taxon>
        <taxon>Sparassidaceae</taxon>
        <taxon>Sparassis</taxon>
    </lineage>
</organism>